<keyword evidence="4" id="KW-0804">Transcription</keyword>
<evidence type="ECO:0000256" key="5">
    <source>
        <dbReference type="ARBA" id="ARBA00023242"/>
    </source>
</evidence>
<dbReference type="PROSITE" id="PS50863">
    <property type="entry name" value="B3"/>
    <property type="match status" value="1"/>
</dbReference>
<keyword evidence="2" id="KW-0805">Transcription regulation</keyword>
<dbReference type="Gene3D" id="2.40.330.10">
    <property type="entry name" value="DNA-binding pseudobarrel domain"/>
    <property type="match status" value="1"/>
</dbReference>
<sequence length="72" mass="8374">RYHSIRGGWIDFVRGNGIKVGNVCIFELMRENELSVRIAEVGKDGLDIQDEKLDFSVPSARQDVRKRRQWRG</sequence>
<dbReference type="GO" id="GO:0005634">
    <property type="term" value="C:nucleus"/>
    <property type="evidence" value="ECO:0007669"/>
    <property type="project" value="UniProtKB-SubCell"/>
</dbReference>
<feature type="domain" description="TF-B3" evidence="6">
    <location>
        <begin position="1"/>
        <end position="42"/>
    </location>
</feature>
<dbReference type="EMBL" id="ASHM01072483">
    <property type="protein sequence ID" value="PNX55713.1"/>
    <property type="molecule type" value="Genomic_DNA"/>
</dbReference>
<evidence type="ECO:0000259" key="6">
    <source>
        <dbReference type="PROSITE" id="PS50863"/>
    </source>
</evidence>
<comment type="caution">
    <text evidence="7">The sequence shown here is derived from an EMBL/GenBank/DDBJ whole genome shotgun (WGS) entry which is preliminary data.</text>
</comment>
<feature type="non-terminal residue" evidence="7">
    <location>
        <position position="1"/>
    </location>
</feature>
<dbReference type="InterPro" id="IPR003340">
    <property type="entry name" value="B3_DNA-bd"/>
</dbReference>
<evidence type="ECO:0000313" key="8">
    <source>
        <dbReference type="Proteomes" id="UP000236291"/>
    </source>
</evidence>
<keyword evidence="5" id="KW-0539">Nucleus</keyword>
<gene>
    <name evidence="7" type="ORF">L195_g049343</name>
</gene>
<dbReference type="InterPro" id="IPR015300">
    <property type="entry name" value="DNA-bd_pseudobarrel_sf"/>
</dbReference>
<proteinExistence type="predicted"/>
<organism evidence="7 8">
    <name type="scientific">Trifolium pratense</name>
    <name type="common">Red clover</name>
    <dbReference type="NCBI Taxonomy" id="57577"/>
    <lineage>
        <taxon>Eukaryota</taxon>
        <taxon>Viridiplantae</taxon>
        <taxon>Streptophyta</taxon>
        <taxon>Embryophyta</taxon>
        <taxon>Tracheophyta</taxon>
        <taxon>Spermatophyta</taxon>
        <taxon>Magnoliopsida</taxon>
        <taxon>eudicotyledons</taxon>
        <taxon>Gunneridae</taxon>
        <taxon>Pentapetalae</taxon>
        <taxon>rosids</taxon>
        <taxon>fabids</taxon>
        <taxon>Fabales</taxon>
        <taxon>Fabaceae</taxon>
        <taxon>Papilionoideae</taxon>
        <taxon>50 kb inversion clade</taxon>
        <taxon>NPAAA clade</taxon>
        <taxon>Hologalegina</taxon>
        <taxon>IRL clade</taxon>
        <taxon>Trifolieae</taxon>
        <taxon>Trifolium</taxon>
    </lineage>
</organism>
<name>A0A2K3JNV3_TRIPR</name>
<dbReference type="AlphaFoldDB" id="A0A2K3JNV3"/>
<evidence type="ECO:0000256" key="2">
    <source>
        <dbReference type="ARBA" id="ARBA00023015"/>
    </source>
</evidence>
<keyword evidence="3" id="KW-0238">DNA-binding</keyword>
<dbReference type="Proteomes" id="UP000236291">
    <property type="component" value="Unassembled WGS sequence"/>
</dbReference>
<evidence type="ECO:0000313" key="7">
    <source>
        <dbReference type="EMBL" id="PNX55713.1"/>
    </source>
</evidence>
<dbReference type="GO" id="GO:0003677">
    <property type="term" value="F:DNA binding"/>
    <property type="evidence" value="ECO:0007669"/>
    <property type="project" value="UniProtKB-KW"/>
</dbReference>
<reference evidence="7 8" key="1">
    <citation type="journal article" date="2014" name="Am. J. Bot.">
        <title>Genome assembly and annotation for red clover (Trifolium pratense; Fabaceae).</title>
        <authorList>
            <person name="Istvanek J."/>
            <person name="Jaros M."/>
            <person name="Krenek A."/>
            <person name="Repkova J."/>
        </authorList>
    </citation>
    <scope>NUCLEOTIDE SEQUENCE [LARGE SCALE GENOMIC DNA]</scope>
    <source>
        <strain evidence="8">cv. Tatra</strain>
        <tissue evidence="7">Young leaves</tissue>
    </source>
</reference>
<evidence type="ECO:0000256" key="3">
    <source>
        <dbReference type="ARBA" id="ARBA00023125"/>
    </source>
</evidence>
<accession>A0A2K3JNV3</accession>
<evidence type="ECO:0000256" key="4">
    <source>
        <dbReference type="ARBA" id="ARBA00023163"/>
    </source>
</evidence>
<comment type="subcellular location">
    <subcellularLocation>
        <location evidence="1">Nucleus</location>
    </subcellularLocation>
</comment>
<reference evidence="7 8" key="2">
    <citation type="journal article" date="2017" name="Front. Plant Sci.">
        <title>Gene Classification and Mining of Molecular Markers Useful in Red Clover (Trifolium pratense) Breeding.</title>
        <authorList>
            <person name="Istvanek J."/>
            <person name="Dluhosova J."/>
            <person name="Dluhos P."/>
            <person name="Patkova L."/>
            <person name="Nedelnik J."/>
            <person name="Repkova J."/>
        </authorList>
    </citation>
    <scope>NUCLEOTIDE SEQUENCE [LARGE SCALE GENOMIC DNA]</scope>
    <source>
        <strain evidence="8">cv. Tatra</strain>
        <tissue evidence="7">Young leaves</tissue>
    </source>
</reference>
<dbReference type="SUPFAM" id="SSF101936">
    <property type="entry name" value="DNA-binding pseudobarrel domain"/>
    <property type="match status" value="1"/>
</dbReference>
<protein>
    <submittedName>
        <fullName evidence="7">B3 domain-containing protein</fullName>
    </submittedName>
</protein>
<evidence type="ECO:0000256" key="1">
    <source>
        <dbReference type="ARBA" id="ARBA00004123"/>
    </source>
</evidence>